<evidence type="ECO:0000313" key="3">
    <source>
        <dbReference type="Proteomes" id="UP000030408"/>
    </source>
</evidence>
<evidence type="ECO:0008006" key="4">
    <source>
        <dbReference type="Google" id="ProtNLM"/>
    </source>
</evidence>
<evidence type="ECO:0000256" key="1">
    <source>
        <dbReference type="SAM" id="Phobius"/>
    </source>
</evidence>
<protein>
    <recommendedName>
        <fullName evidence="4">DUF3139 domain-containing protein</fullName>
    </recommendedName>
</protein>
<keyword evidence="3" id="KW-1185">Reference proteome</keyword>
<keyword evidence="1" id="KW-0812">Transmembrane</keyword>
<dbReference type="RefSeq" id="WP_036204004.1">
    <property type="nucleotide sequence ID" value="NZ_AVCY01000001.1"/>
</dbReference>
<evidence type="ECO:0000313" key="2">
    <source>
        <dbReference type="EMBL" id="KGR74282.1"/>
    </source>
</evidence>
<name>A0A0A3IHI9_9BACL</name>
<proteinExistence type="predicted"/>
<feature type="transmembrane region" description="Helical" evidence="1">
    <location>
        <begin position="6"/>
        <end position="25"/>
    </location>
</feature>
<sequence>MKRLSYILGGLISVFLLVLLGMQLNSNLKKNEQEKAQVKTEQYLAENFQGEKFEIRDISSSTDFKHYGYFEHEATVRNKEIGETFTLYYDKNMD</sequence>
<dbReference type="Proteomes" id="UP000030408">
    <property type="component" value="Unassembled WGS sequence"/>
</dbReference>
<dbReference type="OrthoDB" id="2967815at2"/>
<keyword evidence="1" id="KW-1133">Transmembrane helix</keyword>
<comment type="caution">
    <text evidence="2">The sequence shown here is derived from an EMBL/GenBank/DDBJ whole genome shotgun (WGS) entry which is preliminary data.</text>
</comment>
<organism evidence="2 3">
    <name type="scientific">Ureibacillus sinduriensis BLB-1 = JCM 15800</name>
    <dbReference type="NCBI Taxonomy" id="1384057"/>
    <lineage>
        <taxon>Bacteria</taxon>
        <taxon>Bacillati</taxon>
        <taxon>Bacillota</taxon>
        <taxon>Bacilli</taxon>
        <taxon>Bacillales</taxon>
        <taxon>Caryophanaceae</taxon>
        <taxon>Ureibacillus</taxon>
    </lineage>
</organism>
<reference evidence="2 3" key="1">
    <citation type="submission" date="2014-02" db="EMBL/GenBank/DDBJ databases">
        <title>Draft genome sequence of Lysinibacillus sinduriensis JCM 15800.</title>
        <authorList>
            <person name="Zhang F."/>
            <person name="Wang G."/>
            <person name="Zhang L."/>
        </authorList>
    </citation>
    <scope>NUCLEOTIDE SEQUENCE [LARGE SCALE GENOMIC DNA]</scope>
    <source>
        <strain evidence="2 3">JCM 15800</strain>
    </source>
</reference>
<dbReference type="STRING" id="1384057.CD33_20100"/>
<accession>A0A0A3IHI9</accession>
<keyword evidence="1" id="KW-0472">Membrane</keyword>
<dbReference type="EMBL" id="JPVO01000055">
    <property type="protein sequence ID" value="KGR74282.1"/>
    <property type="molecule type" value="Genomic_DNA"/>
</dbReference>
<gene>
    <name evidence="2" type="ORF">CD33_20100</name>
</gene>
<dbReference type="AlphaFoldDB" id="A0A0A3IHI9"/>